<dbReference type="AlphaFoldDB" id="A0A4S4KA16"/>
<evidence type="ECO:0000313" key="7">
    <source>
        <dbReference type="Proteomes" id="UP000309038"/>
    </source>
</evidence>
<sequence length="476" mass="52148">MLIDSVGRNPSSGPHRRKSSGNPQQDETRLLKRKEQNRAAQRAFRERKEKHVKDLEDKVAALEAKHQLAESENDNLRDLLSRLQSENMALKQAAFTFTVPKPNGAPSNSFPQQQSNGFFSTPGASTSSAASSVGSPAHMSMPQQHQQPQPFDFNFGSLIPFDPASLNMIDEPTATDGAMNMDFGFGQPNGLSPYKTIASNPMYMSFAEPMPYDLSPPPIHPLMQQSPTSLESQQSTPIEQLRMTPFDWNSNSPPTSGTNGMDSLDQLFSVGYNGAQSPVDFSALLRSPPSSPNGFAQHPPGQSTDGCPRTKEDVSKMIQQLGTSTFVQNPLESPRQQQQQQNGAFFQNQHQVQNGDGHIDACPKFTKESLLATISRQAPDETVGPNGGFVRKMSDGNGSVVMCKGSSFPKTEKSERNIEVLAAWRSITSNPQFKNVDINELCSEFTKKARCDGTKVVLEPEGVSDIIESLSVNKRQ</sequence>
<dbReference type="PANTHER" id="PTHR40621">
    <property type="entry name" value="TRANSCRIPTION FACTOR KAPC-RELATED"/>
    <property type="match status" value="1"/>
</dbReference>
<feature type="region of interest" description="Disordered" evidence="4">
    <location>
        <begin position="100"/>
        <end position="146"/>
    </location>
</feature>
<feature type="compositionally biased region" description="Polar residues" evidence="4">
    <location>
        <begin position="247"/>
        <end position="261"/>
    </location>
</feature>
<dbReference type="PROSITE" id="PS00036">
    <property type="entry name" value="BZIP_BASIC"/>
    <property type="match status" value="1"/>
</dbReference>
<dbReference type="GO" id="GO:0000976">
    <property type="term" value="F:transcription cis-regulatory region binding"/>
    <property type="evidence" value="ECO:0007669"/>
    <property type="project" value="InterPro"/>
</dbReference>
<feature type="domain" description="BZIP" evidence="5">
    <location>
        <begin position="27"/>
        <end position="90"/>
    </location>
</feature>
<dbReference type="InterPro" id="IPR023167">
    <property type="entry name" value="Yap1_redox_dom_sf"/>
</dbReference>
<dbReference type="PROSITE" id="PS50217">
    <property type="entry name" value="BZIP"/>
    <property type="match status" value="1"/>
</dbReference>
<feature type="compositionally biased region" description="Polar residues" evidence="4">
    <location>
        <begin position="105"/>
        <end position="119"/>
    </location>
</feature>
<dbReference type="InterPro" id="IPR004827">
    <property type="entry name" value="bZIP"/>
</dbReference>
<evidence type="ECO:0000256" key="2">
    <source>
        <dbReference type="ARBA" id="ARBA00004496"/>
    </source>
</evidence>
<dbReference type="PANTHER" id="PTHR40621:SF6">
    <property type="entry name" value="AP-1-LIKE TRANSCRIPTION FACTOR YAP1-RELATED"/>
    <property type="match status" value="1"/>
</dbReference>
<keyword evidence="3" id="KW-0539">Nucleus</keyword>
<protein>
    <recommendedName>
        <fullName evidence="5">BZIP domain-containing protein</fullName>
    </recommendedName>
</protein>
<dbReference type="CDD" id="cd14688">
    <property type="entry name" value="bZIP_YAP"/>
    <property type="match status" value="1"/>
</dbReference>
<gene>
    <name evidence="6" type="ORF">EW026_g6753</name>
</gene>
<dbReference type="GO" id="GO:0033554">
    <property type="term" value="P:cellular response to stress"/>
    <property type="evidence" value="ECO:0007669"/>
    <property type="project" value="UniProtKB-ARBA"/>
</dbReference>
<name>A0A4S4KA16_9APHY</name>
<feature type="region of interest" description="Disordered" evidence="4">
    <location>
        <begin position="280"/>
        <end position="310"/>
    </location>
</feature>
<organism evidence="6 7">
    <name type="scientific">Hermanssonia centrifuga</name>
    <dbReference type="NCBI Taxonomy" id="98765"/>
    <lineage>
        <taxon>Eukaryota</taxon>
        <taxon>Fungi</taxon>
        <taxon>Dikarya</taxon>
        <taxon>Basidiomycota</taxon>
        <taxon>Agaricomycotina</taxon>
        <taxon>Agaricomycetes</taxon>
        <taxon>Polyporales</taxon>
        <taxon>Meruliaceae</taxon>
        <taxon>Hermanssonia</taxon>
    </lineage>
</organism>
<feature type="compositionally biased region" description="Basic and acidic residues" evidence="4">
    <location>
        <begin position="26"/>
        <end position="52"/>
    </location>
</feature>
<evidence type="ECO:0000256" key="3">
    <source>
        <dbReference type="ARBA" id="ARBA00023242"/>
    </source>
</evidence>
<dbReference type="InterPro" id="IPR013910">
    <property type="entry name" value="TF_PAP1"/>
</dbReference>
<dbReference type="Gene3D" id="1.10.238.100">
    <property type="entry name" value="YAP1 redox domain. Chain B"/>
    <property type="match status" value="1"/>
</dbReference>
<evidence type="ECO:0000256" key="1">
    <source>
        <dbReference type="ARBA" id="ARBA00004123"/>
    </source>
</evidence>
<keyword evidence="7" id="KW-1185">Reference proteome</keyword>
<reference evidence="6 7" key="1">
    <citation type="submission" date="2019-02" db="EMBL/GenBank/DDBJ databases">
        <title>Genome sequencing of the rare red list fungi Phlebia centrifuga.</title>
        <authorList>
            <person name="Buettner E."/>
            <person name="Kellner H."/>
        </authorList>
    </citation>
    <scope>NUCLEOTIDE SEQUENCE [LARGE SCALE GENOMIC DNA]</scope>
    <source>
        <strain evidence="6 7">DSM 108282</strain>
    </source>
</reference>
<comment type="caution">
    <text evidence="6">The sequence shown here is derived from an EMBL/GenBank/DDBJ whole genome shotgun (WGS) entry which is preliminary data.</text>
</comment>
<evidence type="ECO:0000256" key="4">
    <source>
        <dbReference type="SAM" id="MobiDB-lite"/>
    </source>
</evidence>
<dbReference type="GO" id="GO:0001228">
    <property type="term" value="F:DNA-binding transcription activator activity, RNA polymerase II-specific"/>
    <property type="evidence" value="ECO:0007669"/>
    <property type="project" value="TreeGrafter"/>
</dbReference>
<dbReference type="SMART" id="SM00338">
    <property type="entry name" value="BRLZ"/>
    <property type="match status" value="1"/>
</dbReference>
<proteinExistence type="predicted"/>
<dbReference type="SUPFAM" id="SSF57959">
    <property type="entry name" value="Leucine zipper domain"/>
    <property type="match status" value="1"/>
</dbReference>
<dbReference type="InterPro" id="IPR050936">
    <property type="entry name" value="AP-1-like"/>
</dbReference>
<accession>A0A4S4KA16</accession>
<dbReference type="Gene3D" id="1.20.5.170">
    <property type="match status" value="1"/>
</dbReference>
<dbReference type="Pfam" id="PF00170">
    <property type="entry name" value="bZIP_1"/>
    <property type="match status" value="1"/>
</dbReference>
<dbReference type="GO" id="GO:0005737">
    <property type="term" value="C:cytoplasm"/>
    <property type="evidence" value="ECO:0007669"/>
    <property type="project" value="UniProtKB-SubCell"/>
</dbReference>
<feature type="region of interest" description="Disordered" evidence="4">
    <location>
        <begin position="244"/>
        <end position="263"/>
    </location>
</feature>
<feature type="region of interest" description="Disordered" evidence="4">
    <location>
        <begin position="1"/>
        <end position="52"/>
    </location>
</feature>
<evidence type="ECO:0000259" key="5">
    <source>
        <dbReference type="PROSITE" id="PS50217"/>
    </source>
</evidence>
<comment type="subcellular location">
    <subcellularLocation>
        <location evidence="2">Cytoplasm</location>
    </subcellularLocation>
    <subcellularLocation>
        <location evidence="1">Nucleus</location>
    </subcellularLocation>
</comment>
<dbReference type="EMBL" id="SGPJ01000397">
    <property type="protein sequence ID" value="THG94786.1"/>
    <property type="molecule type" value="Genomic_DNA"/>
</dbReference>
<evidence type="ECO:0000313" key="6">
    <source>
        <dbReference type="EMBL" id="THG94786.1"/>
    </source>
</evidence>
<dbReference type="Proteomes" id="UP000309038">
    <property type="component" value="Unassembled WGS sequence"/>
</dbReference>
<dbReference type="SUPFAM" id="SSF111430">
    <property type="entry name" value="YAP1 redox domain"/>
    <property type="match status" value="1"/>
</dbReference>
<dbReference type="Pfam" id="PF08601">
    <property type="entry name" value="PAP1"/>
    <property type="match status" value="1"/>
</dbReference>
<feature type="compositionally biased region" description="Low complexity" evidence="4">
    <location>
        <begin position="120"/>
        <end position="146"/>
    </location>
</feature>
<dbReference type="InterPro" id="IPR046347">
    <property type="entry name" value="bZIP_sf"/>
</dbReference>
<dbReference type="GO" id="GO:0090575">
    <property type="term" value="C:RNA polymerase II transcription regulator complex"/>
    <property type="evidence" value="ECO:0007669"/>
    <property type="project" value="TreeGrafter"/>
</dbReference>